<organism evidence="8 9">
    <name type="scientific">Proteiniclasticum aestuarii</name>
    <dbReference type="NCBI Taxonomy" id="2817862"/>
    <lineage>
        <taxon>Bacteria</taxon>
        <taxon>Bacillati</taxon>
        <taxon>Bacillota</taxon>
        <taxon>Clostridia</taxon>
        <taxon>Eubacteriales</taxon>
        <taxon>Clostridiaceae</taxon>
        <taxon>Proteiniclasticum</taxon>
    </lineage>
</organism>
<evidence type="ECO:0000259" key="7">
    <source>
        <dbReference type="PROSITE" id="PS51462"/>
    </source>
</evidence>
<keyword evidence="3" id="KW-0479">Metal-binding</keyword>
<evidence type="ECO:0000256" key="6">
    <source>
        <dbReference type="ARBA" id="ARBA00023211"/>
    </source>
</evidence>
<dbReference type="SUPFAM" id="SSF55811">
    <property type="entry name" value="Nudix"/>
    <property type="match status" value="1"/>
</dbReference>
<name>A0A939KF48_9CLOT</name>
<dbReference type="InterPro" id="IPR045121">
    <property type="entry name" value="CoAse"/>
</dbReference>
<sequence>MFKSRKPKVLGKRREYSVMLLITEIEGEEHLVLEKRASTLKSQPGDICLPGGSIDPGESPVEASLRETMEELGVNKEEIELIGPMDYFISPYGQTMYPFVARISHADFQPNPDEVDRLILVPLSFFEKNSPLIYEIDMTAKMGEDFPYHLIENGKDYPFRKATNKQYFYKYGDIVIWGFTAQIVKSFIDLLKEEEHEEF</sequence>
<keyword evidence="9" id="KW-1185">Reference proteome</keyword>
<proteinExistence type="predicted"/>
<evidence type="ECO:0000256" key="4">
    <source>
        <dbReference type="ARBA" id="ARBA00022801"/>
    </source>
</evidence>
<comment type="cofactor">
    <cofactor evidence="2">
        <name>Mg(2+)</name>
        <dbReference type="ChEBI" id="CHEBI:18420"/>
    </cofactor>
</comment>
<comment type="cofactor">
    <cofactor evidence="1">
        <name>Mn(2+)</name>
        <dbReference type="ChEBI" id="CHEBI:29035"/>
    </cofactor>
</comment>
<dbReference type="EMBL" id="JAFNJU010000002">
    <property type="protein sequence ID" value="MBO1264087.1"/>
    <property type="molecule type" value="Genomic_DNA"/>
</dbReference>
<dbReference type="InterPro" id="IPR000086">
    <property type="entry name" value="NUDIX_hydrolase_dom"/>
</dbReference>
<dbReference type="CDD" id="cd03426">
    <property type="entry name" value="NUDIX_CoAse_Nudt7"/>
    <property type="match status" value="1"/>
</dbReference>
<reference evidence="8" key="1">
    <citation type="submission" date="2021-03" db="EMBL/GenBank/DDBJ databases">
        <title>Proteiniclasticum marinus sp. nov., isolated from tidal flat sediment.</title>
        <authorList>
            <person name="Namirimu T."/>
            <person name="Yang J.-A."/>
            <person name="Yang S.-H."/>
            <person name="Kim Y.-J."/>
            <person name="Kwon K.K."/>
        </authorList>
    </citation>
    <scope>NUCLEOTIDE SEQUENCE</scope>
    <source>
        <strain evidence="8">SCR006</strain>
    </source>
</reference>
<dbReference type="AlphaFoldDB" id="A0A939KF48"/>
<keyword evidence="4" id="KW-0378">Hydrolase</keyword>
<evidence type="ECO:0000256" key="2">
    <source>
        <dbReference type="ARBA" id="ARBA00001946"/>
    </source>
</evidence>
<evidence type="ECO:0000256" key="3">
    <source>
        <dbReference type="ARBA" id="ARBA00022723"/>
    </source>
</evidence>
<evidence type="ECO:0000313" key="9">
    <source>
        <dbReference type="Proteomes" id="UP000664218"/>
    </source>
</evidence>
<dbReference type="GO" id="GO:0010945">
    <property type="term" value="F:coenzyme A diphosphatase activity"/>
    <property type="evidence" value="ECO:0007669"/>
    <property type="project" value="InterPro"/>
</dbReference>
<keyword evidence="6" id="KW-0464">Manganese</keyword>
<comment type="caution">
    <text evidence="8">The sequence shown here is derived from an EMBL/GenBank/DDBJ whole genome shotgun (WGS) entry which is preliminary data.</text>
</comment>
<accession>A0A939KF48</accession>
<dbReference type="Proteomes" id="UP000664218">
    <property type="component" value="Unassembled WGS sequence"/>
</dbReference>
<evidence type="ECO:0000256" key="1">
    <source>
        <dbReference type="ARBA" id="ARBA00001936"/>
    </source>
</evidence>
<dbReference type="Gene3D" id="3.90.79.10">
    <property type="entry name" value="Nucleoside Triphosphate Pyrophosphohydrolase"/>
    <property type="match status" value="1"/>
</dbReference>
<dbReference type="InterPro" id="IPR015797">
    <property type="entry name" value="NUDIX_hydrolase-like_dom_sf"/>
</dbReference>
<feature type="domain" description="Nudix hydrolase" evidence="7">
    <location>
        <begin position="11"/>
        <end position="144"/>
    </location>
</feature>
<dbReference type="Pfam" id="PF00293">
    <property type="entry name" value="NUDIX"/>
    <property type="match status" value="1"/>
</dbReference>
<evidence type="ECO:0000256" key="5">
    <source>
        <dbReference type="ARBA" id="ARBA00022842"/>
    </source>
</evidence>
<dbReference type="PROSITE" id="PS51462">
    <property type="entry name" value="NUDIX"/>
    <property type="match status" value="1"/>
</dbReference>
<dbReference type="GO" id="GO:0046872">
    <property type="term" value="F:metal ion binding"/>
    <property type="evidence" value="ECO:0007669"/>
    <property type="project" value="UniProtKB-KW"/>
</dbReference>
<evidence type="ECO:0000313" key="8">
    <source>
        <dbReference type="EMBL" id="MBO1264087.1"/>
    </source>
</evidence>
<gene>
    <name evidence="8" type="ORF">J3A84_03385</name>
</gene>
<keyword evidence="5" id="KW-0460">Magnesium</keyword>
<protein>
    <submittedName>
        <fullName evidence="8">CoA pyrophosphatase</fullName>
    </submittedName>
</protein>
<dbReference type="PANTHER" id="PTHR12992:SF11">
    <property type="entry name" value="MITOCHONDRIAL COENZYME A DIPHOSPHATASE NUDT8"/>
    <property type="match status" value="1"/>
</dbReference>
<dbReference type="PANTHER" id="PTHR12992">
    <property type="entry name" value="NUDIX HYDROLASE"/>
    <property type="match status" value="1"/>
</dbReference>